<keyword evidence="2" id="KW-1133">Transmembrane helix</keyword>
<proteinExistence type="predicted"/>
<evidence type="ECO:0000313" key="4">
    <source>
        <dbReference type="EMBL" id="HIU33451.1"/>
    </source>
</evidence>
<dbReference type="PANTHER" id="PTHR42730">
    <property type="entry name" value="2-OXOGLUTARATE SYNTHASE SUBUNIT KORC"/>
    <property type="match status" value="1"/>
</dbReference>
<name>A0A9D1IB84_9FIRM</name>
<dbReference type="GO" id="GO:0016903">
    <property type="term" value="F:oxidoreductase activity, acting on the aldehyde or oxo group of donors"/>
    <property type="evidence" value="ECO:0007669"/>
    <property type="project" value="InterPro"/>
</dbReference>
<dbReference type="AlphaFoldDB" id="A0A9D1IB84"/>
<organism evidence="4 5">
    <name type="scientific">Candidatus Pullichristensenella excrementigallinarum</name>
    <dbReference type="NCBI Taxonomy" id="2840907"/>
    <lineage>
        <taxon>Bacteria</taxon>
        <taxon>Bacillati</taxon>
        <taxon>Bacillota</taxon>
        <taxon>Clostridia</taxon>
        <taxon>Candidatus Pullichristensenella</taxon>
    </lineage>
</organism>
<dbReference type="Proteomes" id="UP000824072">
    <property type="component" value="Unassembled WGS sequence"/>
</dbReference>
<gene>
    <name evidence="4" type="ORF">IAB02_02685</name>
</gene>
<evidence type="ECO:0000256" key="1">
    <source>
        <dbReference type="ARBA" id="ARBA00023002"/>
    </source>
</evidence>
<protein>
    <submittedName>
        <fullName evidence="4">2-oxoacid:acceptor oxidoreductase family protein</fullName>
    </submittedName>
</protein>
<reference evidence="4" key="1">
    <citation type="submission" date="2020-10" db="EMBL/GenBank/DDBJ databases">
        <authorList>
            <person name="Gilroy R."/>
        </authorList>
    </citation>
    <scope>NUCLEOTIDE SEQUENCE</scope>
    <source>
        <strain evidence="4">ChiHcec3-11533</strain>
    </source>
</reference>
<evidence type="ECO:0000256" key="2">
    <source>
        <dbReference type="SAM" id="Phobius"/>
    </source>
</evidence>
<dbReference type="InterPro" id="IPR019752">
    <property type="entry name" value="Pyrv/ketoisovalerate_OxRed_cat"/>
</dbReference>
<feature type="transmembrane region" description="Helical" evidence="2">
    <location>
        <begin position="12"/>
        <end position="34"/>
    </location>
</feature>
<dbReference type="InterPro" id="IPR002869">
    <property type="entry name" value="Pyrv_flavodox_OxRed_cen"/>
</dbReference>
<dbReference type="EMBL" id="DVMU01000060">
    <property type="protein sequence ID" value="HIU33451.1"/>
    <property type="molecule type" value="Genomic_DNA"/>
</dbReference>
<evidence type="ECO:0000259" key="3">
    <source>
        <dbReference type="Pfam" id="PF01558"/>
    </source>
</evidence>
<dbReference type="InterPro" id="IPR052554">
    <property type="entry name" value="2-oxoglutarate_synth_KorC"/>
</dbReference>
<evidence type="ECO:0000313" key="5">
    <source>
        <dbReference type="Proteomes" id="UP000824072"/>
    </source>
</evidence>
<dbReference type="SUPFAM" id="SSF53323">
    <property type="entry name" value="Pyruvate-ferredoxin oxidoreductase, PFOR, domain III"/>
    <property type="match status" value="1"/>
</dbReference>
<dbReference type="Gene3D" id="3.40.920.10">
    <property type="entry name" value="Pyruvate-ferredoxin oxidoreductase, PFOR, domain III"/>
    <property type="match status" value="1"/>
</dbReference>
<keyword evidence="2" id="KW-0812">Transmembrane</keyword>
<keyword evidence="1" id="KW-0560">Oxidoreductase</keyword>
<comment type="caution">
    <text evidence="4">The sequence shown here is derived from an EMBL/GenBank/DDBJ whole genome shotgun (WGS) entry which is preliminary data.</text>
</comment>
<dbReference type="PANTHER" id="PTHR42730:SF1">
    <property type="entry name" value="2-OXOGLUTARATE SYNTHASE SUBUNIT KORC"/>
    <property type="match status" value="1"/>
</dbReference>
<reference evidence="4" key="2">
    <citation type="journal article" date="2021" name="PeerJ">
        <title>Extensive microbial diversity within the chicken gut microbiome revealed by metagenomics and culture.</title>
        <authorList>
            <person name="Gilroy R."/>
            <person name="Ravi A."/>
            <person name="Getino M."/>
            <person name="Pursley I."/>
            <person name="Horton D.L."/>
            <person name="Alikhan N.F."/>
            <person name="Baker D."/>
            <person name="Gharbi K."/>
            <person name="Hall N."/>
            <person name="Watson M."/>
            <person name="Adriaenssens E.M."/>
            <person name="Foster-Nyarko E."/>
            <person name="Jarju S."/>
            <person name="Secka A."/>
            <person name="Antonio M."/>
            <person name="Oren A."/>
            <person name="Chaudhuri R.R."/>
            <person name="La Ragione R."/>
            <person name="Hildebrand F."/>
            <person name="Pallen M.J."/>
        </authorList>
    </citation>
    <scope>NUCLEOTIDE SEQUENCE</scope>
    <source>
        <strain evidence="4">ChiHcec3-11533</strain>
    </source>
</reference>
<dbReference type="Pfam" id="PF01558">
    <property type="entry name" value="POR"/>
    <property type="match status" value="1"/>
</dbReference>
<keyword evidence="2" id="KW-0472">Membrane</keyword>
<sequence>MKRKTTRFEFRFSGSGGQGVILCSIILAEAAFLAGKRVAQSQSYGPEARGGLCRAELVVDEGEITYPKVMKPDFLLCLTQASLDKFGVNTAEDALIMMDKTLMEPDDLGSYNVVALPILSTASRVVGKAMTANIVAVGAINELLNVAPPEILEEAVKMHIPKGTEEINMLALNEGRKLGQSTKMTIR</sequence>
<feature type="domain" description="Pyruvate/ketoisovalerate oxidoreductase catalytic" evidence="3">
    <location>
        <begin position="16"/>
        <end position="176"/>
    </location>
</feature>
<accession>A0A9D1IB84</accession>